<dbReference type="Pfam" id="PF00892">
    <property type="entry name" value="EamA"/>
    <property type="match status" value="2"/>
</dbReference>
<feature type="transmembrane region" description="Helical" evidence="2">
    <location>
        <begin position="149"/>
        <end position="169"/>
    </location>
</feature>
<proteinExistence type="inferred from homology"/>
<keyword evidence="5" id="KW-1185">Reference proteome</keyword>
<dbReference type="AlphaFoldDB" id="A0A4R2KL24"/>
<dbReference type="GO" id="GO:0016020">
    <property type="term" value="C:membrane"/>
    <property type="evidence" value="ECO:0007669"/>
    <property type="project" value="InterPro"/>
</dbReference>
<reference evidence="4 5" key="1">
    <citation type="submission" date="2019-03" db="EMBL/GenBank/DDBJ databases">
        <title>Genomic Encyclopedia of Type Strains, Phase IV (KMG-IV): sequencing the most valuable type-strain genomes for metagenomic binning, comparative biology and taxonomic classification.</title>
        <authorList>
            <person name="Goeker M."/>
        </authorList>
    </citation>
    <scope>NUCLEOTIDE SEQUENCE [LARGE SCALE GENOMIC DNA]</scope>
    <source>
        <strain evidence="4 5">DSM 102940</strain>
    </source>
</reference>
<dbReference type="RefSeq" id="WP_132246729.1">
    <property type="nucleotide sequence ID" value="NZ_SLWV01000022.1"/>
</dbReference>
<comment type="similarity">
    <text evidence="1">Belongs to the EamA transporter family.</text>
</comment>
<feature type="transmembrane region" description="Helical" evidence="2">
    <location>
        <begin position="245"/>
        <end position="263"/>
    </location>
</feature>
<dbReference type="SUPFAM" id="SSF103481">
    <property type="entry name" value="Multidrug resistance efflux transporter EmrE"/>
    <property type="match status" value="2"/>
</dbReference>
<organism evidence="4 5">
    <name type="scientific">Marinisporobacter balticus</name>
    <dbReference type="NCBI Taxonomy" id="2018667"/>
    <lineage>
        <taxon>Bacteria</taxon>
        <taxon>Bacillati</taxon>
        <taxon>Bacillota</taxon>
        <taxon>Clostridia</taxon>
        <taxon>Peptostreptococcales</taxon>
        <taxon>Thermotaleaceae</taxon>
        <taxon>Marinisporobacter</taxon>
    </lineage>
</organism>
<keyword evidence="2" id="KW-0472">Membrane</keyword>
<evidence type="ECO:0000259" key="3">
    <source>
        <dbReference type="Pfam" id="PF00892"/>
    </source>
</evidence>
<evidence type="ECO:0000313" key="4">
    <source>
        <dbReference type="EMBL" id="TCO71389.1"/>
    </source>
</evidence>
<feature type="transmembrane region" description="Helical" evidence="2">
    <location>
        <begin position="213"/>
        <end position="233"/>
    </location>
</feature>
<evidence type="ECO:0000256" key="1">
    <source>
        <dbReference type="ARBA" id="ARBA00007362"/>
    </source>
</evidence>
<feature type="transmembrane region" description="Helical" evidence="2">
    <location>
        <begin position="36"/>
        <end position="57"/>
    </location>
</feature>
<feature type="domain" description="EamA" evidence="3">
    <location>
        <begin position="150"/>
        <end position="285"/>
    </location>
</feature>
<keyword evidence="2" id="KW-0812">Transmembrane</keyword>
<accession>A0A4R2KL24</accession>
<feature type="transmembrane region" description="Helical" evidence="2">
    <location>
        <begin position="181"/>
        <end position="207"/>
    </location>
</feature>
<dbReference type="InterPro" id="IPR000620">
    <property type="entry name" value="EamA_dom"/>
</dbReference>
<dbReference type="PANTHER" id="PTHR22911">
    <property type="entry name" value="ACYL-MALONYL CONDENSING ENZYME-RELATED"/>
    <property type="match status" value="1"/>
</dbReference>
<dbReference type="OrthoDB" id="9808556at2"/>
<protein>
    <submittedName>
        <fullName evidence="4">Drug/metabolite transporter (DMT)-like permease</fullName>
    </submittedName>
</protein>
<dbReference type="EMBL" id="SLWV01000022">
    <property type="protein sequence ID" value="TCO71389.1"/>
    <property type="molecule type" value="Genomic_DNA"/>
</dbReference>
<feature type="domain" description="EamA" evidence="3">
    <location>
        <begin position="7"/>
        <end position="141"/>
    </location>
</feature>
<sequence>MKNNLLKGSLLVILSTFAYGSIPMLFQLSFQEGLNVSSILFFRFFIATVIIWIYIFVRKVPYKTTTGHFLYLFVLGGIGFLGTAFFIGVAYTYISGSLATIILFTHPAMISSYEIFILKTGKDARKIFALILSTTGMGCVVWSEDMHINMMGIMLSLLAAICYSFYALGLDERKTKAMHSVAVSGYISFSCLVAYLIQGIIFHNIIIPTTTKSWGYIIFLAIFCTVFATIAFCKGVQIIGPSTSVIISTFEPAVACLTGFFVIGERLTTSIILGGILILSAIFMLQIPEKRIDKIFS</sequence>
<name>A0A4R2KL24_9FIRM</name>
<dbReference type="Proteomes" id="UP000294919">
    <property type="component" value="Unassembled WGS sequence"/>
</dbReference>
<feature type="transmembrane region" description="Helical" evidence="2">
    <location>
        <begin position="97"/>
        <end position="115"/>
    </location>
</feature>
<dbReference type="InterPro" id="IPR037185">
    <property type="entry name" value="EmrE-like"/>
</dbReference>
<feature type="transmembrane region" description="Helical" evidence="2">
    <location>
        <begin position="269"/>
        <end position="287"/>
    </location>
</feature>
<gene>
    <name evidence="4" type="ORF">EV214_12259</name>
</gene>
<feature type="transmembrane region" description="Helical" evidence="2">
    <location>
        <begin position="69"/>
        <end position="91"/>
    </location>
</feature>
<evidence type="ECO:0000313" key="5">
    <source>
        <dbReference type="Proteomes" id="UP000294919"/>
    </source>
</evidence>
<evidence type="ECO:0000256" key="2">
    <source>
        <dbReference type="SAM" id="Phobius"/>
    </source>
</evidence>
<comment type="caution">
    <text evidence="4">The sequence shown here is derived from an EMBL/GenBank/DDBJ whole genome shotgun (WGS) entry which is preliminary data.</text>
</comment>
<keyword evidence="2" id="KW-1133">Transmembrane helix</keyword>